<reference evidence="3 4" key="1">
    <citation type="submission" date="2019-02" db="EMBL/GenBank/DDBJ databases">
        <title>Deep-cultivation of Planctomycetes and their phenomic and genomic characterization uncovers novel biology.</title>
        <authorList>
            <person name="Wiegand S."/>
            <person name="Jogler M."/>
            <person name="Boedeker C."/>
            <person name="Pinto D."/>
            <person name="Vollmers J."/>
            <person name="Rivas-Marin E."/>
            <person name="Kohn T."/>
            <person name="Peeters S.H."/>
            <person name="Heuer A."/>
            <person name="Rast P."/>
            <person name="Oberbeckmann S."/>
            <person name="Bunk B."/>
            <person name="Jeske O."/>
            <person name="Meyerdierks A."/>
            <person name="Storesund J.E."/>
            <person name="Kallscheuer N."/>
            <person name="Luecker S."/>
            <person name="Lage O.M."/>
            <person name="Pohl T."/>
            <person name="Merkel B.J."/>
            <person name="Hornburger P."/>
            <person name="Mueller R.-W."/>
            <person name="Bruemmer F."/>
            <person name="Labrenz M."/>
            <person name="Spormann A.M."/>
            <person name="Op den Camp H."/>
            <person name="Overmann J."/>
            <person name="Amann R."/>
            <person name="Jetten M.S.M."/>
            <person name="Mascher T."/>
            <person name="Medema M.H."/>
            <person name="Devos D.P."/>
            <person name="Kaster A.-K."/>
            <person name="Ovreas L."/>
            <person name="Rohde M."/>
            <person name="Galperin M.Y."/>
            <person name="Jogler C."/>
        </authorList>
    </citation>
    <scope>NUCLEOTIDE SEQUENCE [LARGE SCALE GENOMIC DNA]</scope>
    <source>
        <strain evidence="3 4">K23_9</strain>
    </source>
</reference>
<evidence type="ECO:0000313" key="4">
    <source>
        <dbReference type="Proteomes" id="UP000319817"/>
    </source>
</evidence>
<dbReference type="PANTHER" id="PTHR33307">
    <property type="entry name" value="ALPHA-RHAMNOSIDASE (EUROFUNG)"/>
    <property type="match status" value="1"/>
</dbReference>
<dbReference type="AlphaFoldDB" id="A0A517NSU6"/>
<evidence type="ECO:0000256" key="1">
    <source>
        <dbReference type="SAM" id="MobiDB-lite"/>
    </source>
</evidence>
<gene>
    <name evidence="3" type="ORF">K239x_21440</name>
</gene>
<accession>A0A517NSU6</accession>
<dbReference type="EMBL" id="CP036526">
    <property type="protein sequence ID" value="QDT10189.1"/>
    <property type="molecule type" value="Genomic_DNA"/>
</dbReference>
<evidence type="ECO:0000313" key="3">
    <source>
        <dbReference type="EMBL" id="QDT10189.1"/>
    </source>
</evidence>
<organism evidence="3 4">
    <name type="scientific">Stieleria marina</name>
    <dbReference type="NCBI Taxonomy" id="1930275"/>
    <lineage>
        <taxon>Bacteria</taxon>
        <taxon>Pseudomonadati</taxon>
        <taxon>Planctomycetota</taxon>
        <taxon>Planctomycetia</taxon>
        <taxon>Pirellulales</taxon>
        <taxon>Pirellulaceae</taxon>
        <taxon>Stieleria</taxon>
    </lineage>
</organism>
<sequence length="165" mass="18151">MGTENTGRSTYGKTPSLMSQLEIEYADGTRQIVGTHASWKVTDEGPIQEADLLMGEAYDARKEMTGWSSAGFDDDSWQFAILAKDNGNLTATFYQRRNPTKPGQGVKNPGRGNGVRFQASQTGSVSWCSCSCDRRNQATRDHPARTGDVHIQSWLELRGNDTTQG</sequence>
<feature type="domain" description="Bacterial alpha-L-rhamnosidase N-terminal" evidence="2">
    <location>
        <begin position="4"/>
        <end position="82"/>
    </location>
</feature>
<feature type="region of interest" description="Disordered" evidence="1">
    <location>
        <begin position="96"/>
        <end position="118"/>
    </location>
</feature>
<keyword evidence="4" id="KW-1185">Reference proteome</keyword>
<dbReference type="Gene3D" id="2.60.120.260">
    <property type="entry name" value="Galactose-binding domain-like"/>
    <property type="match status" value="1"/>
</dbReference>
<name>A0A517NSU6_9BACT</name>
<dbReference type="PANTHER" id="PTHR33307:SF6">
    <property type="entry name" value="ALPHA-RHAMNOSIDASE (EUROFUNG)-RELATED"/>
    <property type="match status" value="1"/>
</dbReference>
<dbReference type="InterPro" id="IPR013737">
    <property type="entry name" value="Bac_rhamnosid_N"/>
</dbReference>
<dbReference type="Pfam" id="PF08531">
    <property type="entry name" value="Bac_rhamnosid_N"/>
    <property type="match status" value="1"/>
</dbReference>
<protein>
    <recommendedName>
        <fullName evidence="2">Bacterial alpha-L-rhamnosidase N-terminal domain-containing protein</fullName>
    </recommendedName>
</protein>
<dbReference type="InterPro" id="IPR016007">
    <property type="entry name" value="Alpha_rhamnosid"/>
</dbReference>
<evidence type="ECO:0000259" key="2">
    <source>
        <dbReference type="Pfam" id="PF08531"/>
    </source>
</evidence>
<dbReference type="Proteomes" id="UP000319817">
    <property type="component" value="Chromosome"/>
</dbReference>
<proteinExistence type="predicted"/>